<comment type="caution">
    <text evidence="2">The sequence shown here is derived from an EMBL/GenBank/DDBJ whole genome shotgun (WGS) entry which is preliminary data.</text>
</comment>
<evidence type="ECO:0000256" key="1">
    <source>
        <dbReference type="SAM" id="Phobius"/>
    </source>
</evidence>
<reference evidence="2 3" key="1">
    <citation type="submission" date="2020-06" db="EMBL/GenBank/DDBJ databases">
        <title>Transcriptomic and genomic resources for Thalictrum thalictroides and T. hernandezii: Facilitating candidate gene discovery in an emerging model plant lineage.</title>
        <authorList>
            <person name="Arias T."/>
            <person name="Riano-Pachon D.M."/>
            <person name="Di Stilio V.S."/>
        </authorList>
    </citation>
    <scope>NUCLEOTIDE SEQUENCE [LARGE SCALE GENOMIC DNA]</scope>
    <source>
        <strain evidence="3">cv. WT478/WT964</strain>
        <tissue evidence="2">Leaves</tissue>
    </source>
</reference>
<name>A0A7J6WNZ0_THATH</name>
<keyword evidence="1" id="KW-0812">Transmembrane</keyword>
<keyword evidence="1" id="KW-1133">Transmembrane helix</keyword>
<sequence>MDYVKYVKVIAEAIKSIVESFLRPRIEDVIATLKKVTGDNKDLFMKGLDLLGENDQLAELFLVLDDDMKLNLKHTEEEKRNIAALVVILAVYCVMMYYYYEGVLQYYSSDSEPPPSKRRKSHVSARRMAYDKYVKVIAEAIKCLAESFSGPRMKDAIATLEKVTGEDKDLFMKGLDLFGENKVRAKVFLVLDDDMKLDWLVWKLRVLHPDG</sequence>
<gene>
    <name evidence="2" type="ORF">FRX31_012572</name>
</gene>
<protein>
    <submittedName>
        <fullName evidence="2">Uncharacterized protein</fullName>
    </submittedName>
</protein>
<accession>A0A7J6WNZ0</accession>
<dbReference type="OrthoDB" id="10450752at2759"/>
<proteinExistence type="predicted"/>
<organism evidence="2 3">
    <name type="scientific">Thalictrum thalictroides</name>
    <name type="common">Rue-anemone</name>
    <name type="synonym">Anemone thalictroides</name>
    <dbReference type="NCBI Taxonomy" id="46969"/>
    <lineage>
        <taxon>Eukaryota</taxon>
        <taxon>Viridiplantae</taxon>
        <taxon>Streptophyta</taxon>
        <taxon>Embryophyta</taxon>
        <taxon>Tracheophyta</taxon>
        <taxon>Spermatophyta</taxon>
        <taxon>Magnoliopsida</taxon>
        <taxon>Ranunculales</taxon>
        <taxon>Ranunculaceae</taxon>
        <taxon>Thalictroideae</taxon>
        <taxon>Thalictrum</taxon>
    </lineage>
</organism>
<dbReference type="EMBL" id="JABWDY010014138">
    <property type="protein sequence ID" value="KAF5197842.1"/>
    <property type="molecule type" value="Genomic_DNA"/>
</dbReference>
<dbReference type="Proteomes" id="UP000554482">
    <property type="component" value="Unassembled WGS sequence"/>
</dbReference>
<keyword evidence="3" id="KW-1185">Reference proteome</keyword>
<evidence type="ECO:0000313" key="2">
    <source>
        <dbReference type="EMBL" id="KAF5197842.1"/>
    </source>
</evidence>
<dbReference type="AlphaFoldDB" id="A0A7J6WNZ0"/>
<evidence type="ECO:0000313" key="3">
    <source>
        <dbReference type="Proteomes" id="UP000554482"/>
    </source>
</evidence>
<feature type="transmembrane region" description="Helical" evidence="1">
    <location>
        <begin position="82"/>
        <end position="100"/>
    </location>
</feature>
<keyword evidence="1" id="KW-0472">Membrane</keyword>